<feature type="transmembrane region" description="Helical" evidence="8">
    <location>
        <begin position="222"/>
        <end position="241"/>
    </location>
</feature>
<dbReference type="EMBL" id="QVOD01000003">
    <property type="protein sequence ID" value="RFT68161.1"/>
    <property type="molecule type" value="Genomic_DNA"/>
</dbReference>
<dbReference type="RefSeq" id="WP_042980496.1">
    <property type="nucleotide sequence ID" value="NZ_JMQC01000008.1"/>
</dbReference>
<comment type="subcellular location">
    <subcellularLocation>
        <location evidence="1">Cell membrane</location>
        <topology evidence="1">Multi-pass membrane protein</topology>
    </subcellularLocation>
</comment>
<dbReference type="Proteomes" id="UP000264294">
    <property type="component" value="Unassembled WGS sequence"/>
</dbReference>
<dbReference type="GO" id="GO:0009103">
    <property type="term" value="P:lipopolysaccharide biosynthetic process"/>
    <property type="evidence" value="ECO:0007669"/>
    <property type="project" value="UniProtKB-ARBA"/>
</dbReference>
<sequence>MLKKFKNLPKAVYAILALSFLLHVFCLVKQPGLDGELVKVTYGANDAFNYSLTAEQLLKHGVFGYVYLEPSEVPGKNAYITPGQPLLLAGAMIISDVTSLPYYYVATVINMILNLGTVLLVFLIGRELFEKNIYGIVASILYAIYPSNYTYFRTLLTEVPSIFLLALCVYVFVLAWKYNKMKFHIWFGIVVSILLMFRPNPAPMMLIPVLVILFTYGFKDSIKIGLLWLIGPFLIIGAWVVRNYLALHQFILFSTQGADPLIAGADPFNKIGYENVVNQMKAQGLSDKGEYAKDLIKNGFKTDFTYWFSWFTVGKTIELFKTAPAVDQYRIHNFMQMCHRVFIIGTFLSSFCFMLNSFKHKRVMMLVASSVIYIIFSNLFLAINRYGFFINPLMCLILAYGLVYVAQKIPFFRTNCA</sequence>
<protein>
    <submittedName>
        <fullName evidence="11">4-amino-4-deoxy-L-arabinose transferase</fullName>
    </submittedName>
    <submittedName>
        <fullName evidence="10">Dolichyl-phosphate-mannose-mannosyltransferase family protein</fullName>
    </submittedName>
</protein>
<reference evidence="10 12" key="1">
    <citation type="submission" date="2014-04" db="EMBL/GenBank/DDBJ databases">
        <authorList>
            <person name="Bishop-Lilly K.A."/>
            <person name="Broomall S.M."/>
            <person name="Chain P.S."/>
            <person name="Chertkov O."/>
            <person name="Coyne S.R."/>
            <person name="Daligault H.E."/>
            <person name="Davenport K.W."/>
            <person name="Erkkila T."/>
            <person name="Frey K.G."/>
            <person name="Gibbons H.S."/>
            <person name="Gu W."/>
            <person name="Jaissle J."/>
            <person name="Johnson S.L."/>
            <person name="Koroleva G.I."/>
            <person name="Ladner J.T."/>
            <person name="Lo C.-C."/>
            <person name="Minogue T.D."/>
            <person name="Munk C."/>
            <person name="Palacios G.F."/>
            <person name="Redden C.L."/>
            <person name="Rosenzweig C.N."/>
            <person name="Scholz M.B."/>
            <person name="Teshima H."/>
            <person name="Xu Y."/>
        </authorList>
    </citation>
    <scope>NUCLEOTIDE SEQUENCE [LARGE SCALE GENOMIC DNA]</scope>
    <source>
        <strain evidence="10 12">BHP</strain>
    </source>
</reference>
<dbReference type="EMBL" id="JMQC01000008">
    <property type="protein sequence ID" value="KFN01083.1"/>
    <property type="molecule type" value="Genomic_DNA"/>
</dbReference>
<comment type="caution">
    <text evidence="10">The sequence shown here is derived from an EMBL/GenBank/DDBJ whole genome shotgun (WGS) entry which is preliminary data.</text>
</comment>
<dbReference type="PANTHER" id="PTHR33908:SF11">
    <property type="entry name" value="MEMBRANE PROTEIN"/>
    <property type="match status" value="1"/>
</dbReference>
<evidence type="ECO:0000256" key="7">
    <source>
        <dbReference type="ARBA" id="ARBA00023136"/>
    </source>
</evidence>
<dbReference type="Proteomes" id="UP000029389">
    <property type="component" value="Unassembled WGS sequence"/>
</dbReference>
<feature type="transmembrane region" description="Helical" evidence="8">
    <location>
        <begin position="388"/>
        <end position="406"/>
    </location>
</feature>
<evidence type="ECO:0000256" key="4">
    <source>
        <dbReference type="ARBA" id="ARBA00022679"/>
    </source>
</evidence>
<feature type="transmembrane region" description="Helical" evidence="8">
    <location>
        <begin position="337"/>
        <end position="357"/>
    </location>
</feature>
<keyword evidence="3 10" id="KW-0328">Glycosyltransferase</keyword>
<evidence type="ECO:0000313" key="13">
    <source>
        <dbReference type="Proteomes" id="UP000264294"/>
    </source>
</evidence>
<dbReference type="InterPro" id="IPR050297">
    <property type="entry name" value="LipidA_mod_glycosyltrf_83"/>
</dbReference>
<dbReference type="AlphaFoldDB" id="A0A090YT27"/>
<dbReference type="PATRIC" id="fig|1405.8.peg.1997"/>
<keyword evidence="7 8" id="KW-0472">Membrane</keyword>
<name>A0A090YT27_9BACI</name>
<keyword evidence="4 10" id="KW-0808">Transferase</keyword>
<keyword evidence="2" id="KW-1003">Cell membrane</keyword>
<feature type="transmembrane region" description="Helical" evidence="8">
    <location>
        <begin position="102"/>
        <end position="125"/>
    </location>
</feature>
<feature type="transmembrane region" description="Helical" evidence="8">
    <location>
        <begin position="183"/>
        <end position="216"/>
    </location>
</feature>
<proteinExistence type="predicted"/>
<accession>A0A090YT27</accession>
<dbReference type="GO" id="GO:0005886">
    <property type="term" value="C:plasma membrane"/>
    <property type="evidence" value="ECO:0007669"/>
    <property type="project" value="UniProtKB-SubCell"/>
</dbReference>
<evidence type="ECO:0000256" key="1">
    <source>
        <dbReference type="ARBA" id="ARBA00004651"/>
    </source>
</evidence>
<evidence type="ECO:0000256" key="5">
    <source>
        <dbReference type="ARBA" id="ARBA00022692"/>
    </source>
</evidence>
<evidence type="ECO:0000313" key="11">
    <source>
        <dbReference type="EMBL" id="RFT68161.1"/>
    </source>
</evidence>
<keyword evidence="13" id="KW-1185">Reference proteome</keyword>
<dbReference type="STRING" id="1405.B7492_25485"/>
<feature type="transmembrane region" description="Helical" evidence="8">
    <location>
        <begin position="132"/>
        <end position="152"/>
    </location>
</feature>
<evidence type="ECO:0000313" key="12">
    <source>
        <dbReference type="Proteomes" id="UP000029389"/>
    </source>
</evidence>
<evidence type="ECO:0000313" key="10">
    <source>
        <dbReference type="EMBL" id="KFN01083.1"/>
    </source>
</evidence>
<organism evidence="10 12">
    <name type="scientific">Bacillus clarus</name>
    <dbReference type="NCBI Taxonomy" id="2338372"/>
    <lineage>
        <taxon>Bacteria</taxon>
        <taxon>Bacillati</taxon>
        <taxon>Bacillota</taxon>
        <taxon>Bacilli</taxon>
        <taxon>Bacillales</taxon>
        <taxon>Bacillaceae</taxon>
        <taxon>Bacillus</taxon>
        <taxon>Bacillus cereus group</taxon>
    </lineage>
</organism>
<evidence type="ECO:0000256" key="8">
    <source>
        <dbReference type="SAM" id="Phobius"/>
    </source>
</evidence>
<evidence type="ECO:0000256" key="6">
    <source>
        <dbReference type="ARBA" id="ARBA00022989"/>
    </source>
</evidence>
<keyword evidence="6 8" id="KW-1133">Transmembrane helix</keyword>
<feature type="transmembrane region" description="Helical" evidence="8">
    <location>
        <begin position="158"/>
        <end position="176"/>
    </location>
</feature>
<evidence type="ECO:0000256" key="3">
    <source>
        <dbReference type="ARBA" id="ARBA00022676"/>
    </source>
</evidence>
<dbReference type="PANTHER" id="PTHR33908">
    <property type="entry name" value="MANNOSYLTRANSFERASE YKCB-RELATED"/>
    <property type="match status" value="1"/>
</dbReference>
<dbReference type="GO" id="GO:0016763">
    <property type="term" value="F:pentosyltransferase activity"/>
    <property type="evidence" value="ECO:0007669"/>
    <property type="project" value="TreeGrafter"/>
</dbReference>
<feature type="transmembrane region" description="Helical" evidence="8">
    <location>
        <begin position="363"/>
        <end position="381"/>
    </location>
</feature>
<evidence type="ECO:0000256" key="2">
    <source>
        <dbReference type="ARBA" id="ARBA00022475"/>
    </source>
</evidence>
<dbReference type="Pfam" id="PF13231">
    <property type="entry name" value="PMT_2"/>
    <property type="match status" value="1"/>
</dbReference>
<keyword evidence="5 8" id="KW-0812">Transmembrane</keyword>
<evidence type="ECO:0000259" key="9">
    <source>
        <dbReference type="Pfam" id="PF13231"/>
    </source>
</evidence>
<dbReference type="InterPro" id="IPR038731">
    <property type="entry name" value="RgtA/B/C-like"/>
</dbReference>
<feature type="domain" description="Glycosyltransferase RgtA/B/C/D-like" evidence="9">
    <location>
        <begin position="106"/>
        <end position="229"/>
    </location>
</feature>
<reference evidence="11 13" key="2">
    <citation type="submission" date="2018-08" db="EMBL/GenBank/DDBJ databases">
        <title>Bacillus clarus sp. nov. strain PS00077A.</title>
        <authorList>
            <person name="Mendez Acevedo M."/>
            <person name="Carroll L."/>
            <person name="Mukherjee M."/>
            <person name="Wiedmann M."/>
            <person name="Kovac J."/>
        </authorList>
    </citation>
    <scope>NUCLEOTIDE SEQUENCE [LARGE SCALE GENOMIC DNA]</scope>
    <source>
        <strain evidence="11 13">PS00077A</strain>
    </source>
</reference>
<gene>
    <name evidence="11" type="ORF">D0U04_04645</name>
    <name evidence="10" type="ORF">DJ93_1800</name>
</gene>